<evidence type="ECO:0000313" key="1">
    <source>
        <dbReference type="EMBL" id="MEK8131617.1"/>
    </source>
</evidence>
<dbReference type="RefSeq" id="WP_341418751.1">
    <property type="nucleotide sequence ID" value="NZ_JBBPCC010000022.1"/>
</dbReference>
<name>A0ABU9DRW3_9BACL</name>
<sequence length="180" mass="20451">MLVEGPRIILITGIMASGKSTVAQLLAERFEKSVHVRGDIFRRMIVNNRKEVHPDARSEELDQLRLRYRLAAHSAEAYHQAGFTVVVQDVVVGPMLHDFISYIRNRPFYVVVLCPNSTVVTFREAARSKKGYGVWSVEALDRVLRNETPRIGLWLDSSEMSPEETVNEIMARLQNEAVIS</sequence>
<accession>A0ABU9DRW3</accession>
<proteinExistence type="predicted"/>
<dbReference type="SUPFAM" id="SSF52540">
    <property type="entry name" value="P-loop containing nucleoside triphosphate hydrolases"/>
    <property type="match status" value="1"/>
</dbReference>
<protein>
    <submittedName>
        <fullName evidence="1">AAA family ATPase</fullName>
    </submittedName>
</protein>
<gene>
    <name evidence="1" type="ORF">WMW72_27295</name>
</gene>
<dbReference type="Gene3D" id="3.40.50.300">
    <property type="entry name" value="P-loop containing nucleotide triphosphate hydrolases"/>
    <property type="match status" value="1"/>
</dbReference>
<keyword evidence="2" id="KW-1185">Reference proteome</keyword>
<dbReference type="EMBL" id="JBBPCC010000022">
    <property type="protein sequence ID" value="MEK8131617.1"/>
    <property type="molecule type" value="Genomic_DNA"/>
</dbReference>
<dbReference type="Pfam" id="PF13238">
    <property type="entry name" value="AAA_18"/>
    <property type="match status" value="1"/>
</dbReference>
<evidence type="ECO:0000313" key="2">
    <source>
        <dbReference type="Proteomes" id="UP001469365"/>
    </source>
</evidence>
<reference evidence="1 2" key="1">
    <citation type="submission" date="2024-04" db="EMBL/GenBank/DDBJ databases">
        <title>draft genome sequnece of Paenibacillus filicis.</title>
        <authorList>
            <person name="Kim D.-U."/>
        </authorList>
    </citation>
    <scope>NUCLEOTIDE SEQUENCE [LARGE SCALE GENOMIC DNA]</scope>
    <source>
        <strain evidence="1 2">KACC14197</strain>
    </source>
</reference>
<comment type="caution">
    <text evidence="1">The sequence shown here is derived from an EMBL/GenBank/DDBJ whole genome shotgun (WGS) entry which is preliminary data.</text>
</comment>
<organism evidence="1 2">
    <name type="scientific">Paenibacillus filicis</name>
    <dbReference type="NCBI Taxonomy" id="669464"/>
    <lineage>
        <taxon>Bacteria</taxon>
        <taxon>Bacillati</taxon>
        <taxon>Bacillota</taxon>
        <taxon>Bacilli</taxon>
        <taxon>Bacillales</taxon>
        <taxon>Paenibacillaceae</taxon>
        <taxon>Paenibacillus</taxon>
    </lineage>
</organism>
<dbReference type="Proteomes" id="UP001469365">
    <property type="component" value="Unassembled WGS sequence"/>
</dbReference>
<dbReference type="InterPro" id="IPR027417">
    <property type="entry name" value="P-loop_NTPase"/>
</dbReference>